<feature type="domain" description="Helicase C-terminal" evidence="3">
    <location>
        <begin position="949"/>
        <end position="1104"/>
    </location>
</feature>
<dbReference type="GO" id="GO:0004386">
    <property type="term" value="F:helicase activity"/>
    <property type="evidence" value="ECO:0007669"/>
    <property type="project" value="UniProtKB-KW"/>
</dbReference>
<dbReference type="PROSITE" id="PS51192">
    <property type="entry name" value="HELICASE_ATP_BIND_1"/>
    <property type="match status" value="1"/>
</dbReference>
<dbReference type="Pfam" id="PF00271">
    <property type="entry name" value="Helicase_C"/>
    <property type="match status" value="1"/>
</dbReference>
<dbReference type="SMART" id="SM00490">
    <property type="entry name" value="HELICc"/>
    <property type="match status" value="1"/>
</dbReference>
<evidence type="ECO:0000256" key="1">
    <source>
        <dbReference type="ARBA" id="ARBA00022801"/>
    </source>
</evidence>
<gene>
    <name evidence="4" type="ORF">H8B21_08270</name>
</gene>
<dbReference type="InterPro" id="IPR049730">
    <property type="entry name" value="SNF2/RAD54-like_C"/>
</dbReference>
<dbReference type="PROSITE" id="PS51194">
    <property type="entry name" value="HELICASE_CTER"/>
    <property type="match status" value="1"/>
</dbReference>
<evidence type="ECO:0000259" key="3">
    <source>
        <dbReference type="PROSITE" id="PS51194"/>
    </source>
</evidence>
<keyword evidence="1" id="KW-0378">Hydrolase</keyword>
<dbReference type="SUPFAM" id="SSF52540">
    <property type="entry name" value="P-loop containing nucleoside triphosphate hydrolases"/>
    <property type="match status" value="2"/>
</dbReference>
<keyword evidence="4" id="KW-0067">ATP-binding</keyword>
<dbReference type="CDD" id="cd18012">
    <property type="entry name" value="DEXQc_arch_SWI2_SNF2"/>
    <property type="match status" value="1"/>
</dbReference>
<dbReference type="Gene3D" id="3.40.50.10810">
    <property type="entry name" value="Tandem AAA-ATPase domain"/>
    <property type="match status" value="1"/>
</dbReference>
<dbReference type="RefSeq" id="WP_190313313.1">
    <property type="nucleotide sequence ID" value="NZ_JACNYL010000002.1"/>
</dbReference>
<accession>A0ABR7XQW6</accession>
<sequence>MIGLPKEYILANTNIESLSVFELLKHTASGDFIDKRDFQDISVVSLELNVGVFTKINVVGFPNVAVSQVGHAIISSCSCENPSPKLCAHQAEIIYGILERKDYRIFFDRMLRYKTMLTQTKSYGLENEPDLDDYFQLSYQEGKVHIETKIKELLPMDEQLFRKMLLPRRQSILKDLNKTETGKRKLLVIGRHRYYQQLNFLLMEANITQAGKIKNPITNVDPMQLVWKSDDPQEVKFYTAITSFQHKYSEHYTEAELEALKQIVKNPLELEVYYHDRDISETVKAKSLLPVELEVLKAEIRLQVFKKEPFYEVTGELRFNDTSLPFSNVVIRHDYFVYHQQVFYFVDHPDMLRVIKFFKSNNEILLIHAAKYDEFLQTVLAPLEELLHIDYSYIRVATPVQLSEKTFQTESIIYLHQEGNYISITPTMKYGSIEIPVYSRKQLFDTDQNGNEFKIERDKEAEERLTLLVMRQHPEFREQVKEREYFYLHKNQFLDEDWFLETFEVWQAKGVTILGFNELKNNKLNPHRAKISIEVNSGLDWFNAKLKVRFGKNNASLKQVHRAIRNKSKFVQLDDGTHGILPEEWIVKISRYFQVGEIDEELLRIPKINFLEVTNLFEKEVLSREVQTEIITFQEQFAMYNNFPDVPVPAALRAQLRDYQREGLKWLNFLDDFNFGGCLADDMGLGKTLQIIAFILTQREKYGHTTNLVIVPTSLLFNWQEELFKFAPSIKTLLHYGMERDKGVEKMGQYEVVLTSYGMLLSDIRFLKTFHFNYIFLDESQAIKNPSSERYKAARLLQSRNRIVLTGTPIENNTFDLYGQLSFACPGLLGSKQYFRDTYALPIDKFEYGKRATELQKKIKPFILRRTKKQVAKELPEKTEMIIYCEMNAEQRRIYDAYERELREFISATDESEILKNSMHVLTGLTKLRQICNSPVLVKEGHSGDNAVKIDVLTEQIENQSKGHKILVFSQFVEMLNLIRDELERKDIPFVYLTGQTKDRGGSVQRFQTDENVRVFLISLKAGGVGLNLTEADYVYLVDPWWNPAVENQAIDRSHRIGQQKNVIAVRLICSDTVEEKIMHLQKKKNKLAHELIKSDKSYLDRLSKHDLLEVLGFIPKKVLS</sequence>
<dbReference type="CDD" id="cd18793">
    <property type="entry name" value="SF2_C_SNF"/>
    <property type="match status" value="1"/>
</dbReference>
<evidence type="ECO:0000313" key="4">
    <source>
        <dbReference type="EMBL" id="MBD1421560.1"/>
    </source>
</evidence>
<dbReference type="InterPro" id="IPR038718">
    <property type="entry name" value="SNF2-like_sf"/>
</dbReference>
<comment type="caution">
    <text evidence="4">The sequence shown here is derived from an EMBL/GenBank/DDBJ whole genome shotgun (WGS) entry which is preliminary data.</text>
</comment>
<name>A0ABR7XQW6_9SPHI</name>
<dbReference type="EMBL" id="JACNYL010000002">
    <property type="protein sequence ID" value="MBD1421560.1"/>
    <property type="molecule type" value="Genomic_DNA"/>
</dbReference>
<dbReference type="Pfam" id="PF00176">
    <property type="entry name" value="SNF2-rel_dom"/>
    <property type="match status" value="1"/>
</dbReference>
<dbReference type="InterPro" id="IPR014001">
    <property type="entry name" value="Helicase_ATP-bd"/>
</dbReference>
<evidence type="ECO:0000259" key="2">
    <source>
        <dbReference type="PROSITE" id="PS51192"/>
    </source>
</evidence>
<dbReference type="PANTHER" id="PTHR10799">
    <property type="entry name" value="SNF2/RAD54 HELICASE FAMILY"/>
    <property type="match status" value="1"/>
</dbReference>
<dbReference type="SMART" id="SM00487">
    <property type="entry name" value="DEXDc"/>
    <property type="match status" value="1"/>
</dbReference>
<organism evidence="4 5">
    <name type="scientific">Sphingobacterium chuzhouense</name>
    <dbReference type="NCBI Taxonomy" id="1742264"/>
    <lineage>
        <taxon>Bacteria</taxon>
        <taxon>Pseudomonadati</taxon>
        <taxon>Bacteroidota</taxon>
        <taxon>Sphingobacteriia</taxon>
        <taxon>Sphingobacteriales</taxon>
        <taxon>Sphingobacteriaceae</taxon>
        <taxon>Sphingobacterium</taxon>
    </lineage>
</organism>
<reference evidence="4 5" key="1">
    <citation type="submission" date="2020-08" db="EMBL/GenBank/DDBJ databases">
        <title>Sphingobacterium sp. DN00404 isolated from aquaculture water.</title>
        <authorList>
            <person name="Zhang M."/>
        </authorList>
    </citation>
    <scope>NUCLEOTIDE SEQUENCE [LARGE SCALE GENOMIC DNA]</scope>
    <source>
        <strain evidence="4 5">KCTC 42746</strain>
    </source>
</reference>
<evidence type="ECO:0000313" key="5">
    <source>
        <dbReference type="Proteomes" id="UP000651112"/>
    </source>
</evidence>
<dbReference type="InterPro" id="IPR027417">
    <property type="entry name" value="P-loop_NTPase"/>
</dbReference>
<protein>
    <submittedName>
        <fullName evidence="4">DEAD/DEAH box helicase</fullName>
    </submittedName>
</protein>
<dbReference type="InterPro" id="IPR000330">
    <property type="entry name" value="SNF2_N"/>
</dbReference>
<dbReference type="InterPro" id="IPR001650">
    <property type="entry name" value="Helicase_C-like"/>
</dbReference>
<dbReference type="Proteomes" id="UP000651112">
    <property type="component" value="Unassembled WGS sequence"/>
</dbReference>
<proteinExistence type="predicted"/>
<keyword evidence="4" id="KW-0547">Nucleotide-binding</keyword>
<dbReference type="Gene3D" id="3.40.50.300">
    <property type="entry name" value="P-loop containing nucleotide triphosphate hydrolases"/>
    <property type="match status" value="1"/>
</dbReference>
<keyword evidence="4" id="KW-0347">Helicase</keyword>
<feature type="domain" description="Helicase ATP-binding" evidence="2">
    <location>
        <begin position="668"/>
        <end position="827"/>
    </location>
</feature>
<keyword evidence="5" id="KW-1185">Reference proteome</keyword>